<evidence type="ECO:0000313" key="1">
    <source>
        <dbReference type="EMBL" id="MDH0686894.1"/>
    </source>
</evidence>
<proteinExistence type="predicted"/>
<dbReference type="EMBL" id="JAOCDG010000003">
    <property type="protein sequence ID" value="MDH0686894.1"/>
    <property type="molecule type" value="Genomic_DNA"/>
</dbReference>
<dbReference type="Proteomes" id="UP001161139">
    <property type="component" value="Unassembled WGS sequence"/>
</dbReference>
<evidence type="ECO:0000313" key="2">
    <source>
        <dbReference type="Proteomes" id="UP001161139"/>
    </source>
</evidence>
<sequence length="113" mass="12078">MQTNAESVELHVIVTTELPQGALHQLDHDVAGIYSVSVDSGLSQGIQSGVALNVFHDNLPIKVLDDFNITVIDPVTGMELSEAHDYEHGSQRSAGCYNGKVDSGEMGLNGPQF</sequence>
<gene>
    <name evidence="1" type="ORF">N5D09_02190</name>
</gene>
<dbReference type="AlphaFoldDB" id="A0ABD4XVM5"/>
<accession>A0ABD4XVM5</accession>
<comment type="caution">
    <text evidence="1">The sequence shown here is derived from an EMBL/GenBank/DDBJ whole genome shotgun (WGS) entry which is preliminary data.</text>
</comment>
<protein>
    <submittedName>
        <fullName evidence="1">Uncharacterized protein</fullName>
    </submittedName>
</protein>
<organism evidence="1 2">
    <name type="scientific">Stutzerimonas stutzeri</name>
    <name type="common">Pseudomonas stutzeri</name>
    <dbReference type="NCBI Taxonomy" id="316"/>
    <lineage>
        <taxon>Bacteria</taxon>
        <taxon>Pseudomonadati</taxon>
        <taxon>Pseudomonadota</taxon>
        <taxon>Gammaproteobacteria</taxon>
        <taxon>Pseudomonadales</taxon>
        <taxon>Pseudomonadaceae</taxon>
        <taxon>Stutzerimonas</taxon>
    </lineage>
</organism>
<dbReference type="RefSeq" id="WP_279648915.1">
    <property type="nucleotide sequence ID" value="NZ_JAOCDG010000003.1"/>
</dbReference>
<reference evidence="1" key="1">
    <citation type="submission" date="2022-09" db="EMBL/GenBank/DDBJ databases">
        <title>Intensive care unit water sources are persistently colonized with multi-drug resistant bacteria and are the site of extensive horizontal gene transfer of antibiotic resistance genes.</title>
        <authorList>
            <person name="Diorio-Toth L."/>
        </authorList>
    </citation>
    <scope>NUCLEOTIDE SEQUENCE</scope>
    <source>
        <strain evidence="1">GD03864</strain>
    </source>
</reference>
<name>A0ABD4XVM5_STUST</name>